<dbReference type="RefSeq" id="WP_344088089.1">
    <property type="nucleotide sequence ID" value="NZ_BAAAHB010000012.1"/>
</dbReference>
<evidence type="ECO:0000313" key="3">
    <source>
        <dbReference type="Proteomes" id="UP001499895"/>
    </source>
</evidence>
<evidence type="ECO:0008006" key="4">
    <source>
        <dbReference type="Google" id="ProtNLM"/>
    </source>
</evidence>
<dbReference type="EMBL" id="BAAAHB010000012">
    <property type="protein sequence ID" value="GAA0454589.1"/>
    <property type="molecule type" value="Genomic_DNA"/>
</dbReference>
<dbReference type="Pfam" id="PF19746">
    <property type="entry name" value="DUF6233"/>
    <property type="match status" value="1"/>
</dbReference>
<name>A0ABN0ZPT6_9ACTN</name>
<proteinExistence type="predicted"/>
<sequence length="113" mass="12240">MVFEAPSSKVTPIEGTDYSGVPRRLAPAPHSRRPQPEPARTTEGTELKWWRFISRPTSAGGVLHRGDCPASSGGALLPLNEARLILDEKGVRPCPQCHPESRLRQTPPPPGTA</sequence>
<accession>A0ABN0ZPT6</accession>
<comment type="caution">
    <text evidence="2">The sequence shown here is derived from an EMBL/GenBank/DDBJ whole genome shotgun (WGS) entry which is preliminary data.</text>
</comment>
<evidence type="ECO:0000256" key="1">
    <source>
        <dbReference type="SAM" id="MobiDB-lite"/>
    </source>
</evidence>
<feature type="region of interest" description="Disordered" evidence="1">
    <location>
        <begin position="1"/>
        <end position="45"/>
    </location>
</feature>
<evidence type="ECO:0000313" key="2">
    <source>
        <dbReference type="EMBL" id="GAA0454589.1"/>
    </source>
</evidence>
<dbReference type="InterPro" id="IPR046200">
    <property type="entry name" value="DUF6233"/>
</dbReference>
<reference evidence="2 3" key="1">
    <citation type="journal article" date="2019" name="Int. J. Syst. Evol. Microbiol.">
        <title>The Global Catalogue of Microorganisms (GCM) 10K type strain sequencing project: providing services to taxonomists for standard genome sequencing and annotation.</title>
        <authorList>
            <consortium name="The Broad Institute Genomics Platform"/>
            <consortium name="The Broad Institute Genome Sequencing Center for Infectious Disease"/>
            <person name="Wu L."/>
            <person name="Ma J."/>
        </authorList>
    </citation>
    <scope>NUCLEOTIDE SEQUENCE [LARGE SCALE GENOMIC DNA]</scope>
    <source>
        <strain evidence="2 3">JCM 10649</strain>
    </source>
</reference>
<protein>
    <recommendedName>
        <fullName evidence="4">Ada DNA repair metal-binding domain-containing protein</fullName>
    </recommendedName>
</protein>
<keyword evidence="3" id="KW-1185">Reference proteome</keyword>
<organism evidence="2 3">
    <name type="scientific">Streptomyces stramineus</name>
    <dbReference type="NCBI Taxonomy" id="173861"/>
    <lineage>
        <taxon>Bacteria</taxon>
        <taxon>Bacillati</taxon>
        <taxon>Actinomycetota</taxon>
        <taxon>Actinomycetes</taxon>
        <taxon>Kitasatosporales</taxon>
        <taxon>Streptomycetaceae</taxon>
        <taxon>Streptomyces</taxon>
    </lineage>
</organism>
<gene>
    <name evidence="2" type="ORF">GCM10009544_16680</name>
</gene>
<dbReference type="Proteomes" id="UP001499895">
    <property type="component" value="Unassembled WGS sequence"/>
</dbReference>